<dbReference type="PANTHER" id="PTHR19302">
    <property type="entry name" value="GAMMA TUBULIN COMPLEX PROTEIN"/>
    <property type="match status" value="1"/>
</dbReference>
<feature type="region of interest" description="Disordered" evidence="7">
    <location>
        <begin position="399"/>
        <end position="423"/>
    </location>
</feature>
<dbReference type="Pfam" id="PF04130">
    <property type="entry name" value="GCP_C_terminal"/>
    <property type="match status" value="1"/>
</dbReference>
<name>A0AAN9UTH1_9PEZI</name>
<dbReference type="InterPro" id="IPR042241">
    <property type="entry name" value="GCP_C_sf"/>
</dbReference>
<dbReference type="InterPro" id="IPR007259">
    <property type="entry name" value="GCP"/>
</dbReference>
<dbReference type="AlphaFoldDB" id="A0AAN9UTH1"/>
<dbReference type="GO" id="GO:0005874">
    <property type="term" value="C:microtubule"/>
    <property type="evidence" value="ECO:0007669"/>
    <property type="project" value="UniProtKB-KW"/>
</dbReference>
<evidence type="ECO:0000256" key="4">
    <source>
        <dbReference type="ARBA" id="ARBA00022701"/>
    </source>
</evidence>
<dbReference type="Pfam" id="PF17681">
    <property type="entry name" value="GCP_N_terminal"/>
    <property type="match status" value="1"/>
</dbReference>
<protein>
    <recommendedName>
        <fullName evidence="6">Spindle pole body component</fullName>
    </recommendedName>
</protein>
<evidence type="ECO:0000256" key="5">
    <source>
        <dbReference type="ARBA" id="ARBA00023212"/>
    </source>
</evidence>
<comment type="subcellular location">
    <subcellularLocation>
        <location evidence="1 6">Cytoplasm</location>
        <location evidence="1 6">Cytoskeleton</location>
        <location evidence="1 6">Microtubule organizing center</location>
    </subcellularLocation>
</comment>
<gene>
    <name evidence="10" type="ORF">SLS62_004278</name>
</gene>
<keyword evidence="11" id="KW-1185">Reference proteome</keyword>
<evidence type="ECO:0000313" key="10">
    <source>
        <dbReference type="EMBL" id="KAK7753656.1"/>
    </source>
</evidence>
<dbReference type="GO" id="GO:0051321">
    <property type="term" value="P:meiotic cell cycle"/>
    <property type="evidence" value="ECO:0007669"/>
    <property type="project" value="TreeGrafter"/>
</dbReference>
<dbReference type="Proteomes" id="UP001320420">
    <property type="component" value="Unassembled WGS sequence"/>
</dbReference>
<evidence type="ECO:0000313" key="11">
    <source>
        <dbReference type="Proteomes" id="UP001320420"/>
    </source>
</evidence>
<dbReference type="EMBL" id="JAKJXP020000026">
    <property type="protein sequence ID" value="KAK7753656.1"/>
    <property type="molecule type" value="Genomic_DNA"/>
</dbReference>
<reference evidence="10 11" key="1">
    <citation type="submission" date="2024-02" db="EMBL/GenBank/DDBJ databases">
        <title>De novo assembly and annotation of 12 fungi associated with fruit tree decline syndrome in Ontario, Canada.</title>
        <authorList>
            <person name="Sulman M."/>
            <person name="Ellouze W."/>
            <person name="Ilyukhin E."/>
        </authorList>
    </citation>
    <scope>NUCLEOTIDE SEQUENCE [LARGE SCALE GENOMIC DNA]</scope>
    <source>
        <strain evidence="10 11">M11/M66-122</strain>
    </source>
</reference>
<evidence type="ECO:0000259" key="9">
    <source>
        <dbReference type="Pfam" id="PF17681"/>
    </source>
</evidence>
<keyword evidence="5 6" id="KW-0206">Cytoskeleton</keyword>
<evidence type="ECO:0000256" key="7">
    <source>
        <dbReference type="SAM" id="MobiDB-lite"/>
    </source>
</evidence>
<dbReference type="GO" id="GO:0043015">
    <property type="term" value="F:gamma-tubulin binding"/>
    <property type="evidence" value="ECO:0007669"/>
    <property type="project" value="InterPro"/>
</dbReference>
<feature type="region of interest" description="Disordered" evidence="7">
    <location>
        <begin position="722"/>
        <end position="780"/>
    </location>
</feature>
<evidence type="ECO:0000259" key="8">
    <source>
        <dbReference type="Pfam" id="PF04130"/>
    </source>
</evidence>
<dbReference type="GO" id="GO:0051011">
    <property type="term" value="F:microtubule minus-end binding"/>
    <property type="evidence" value="ECO:0007669"/>
    <property type="project" value="TreeGrafter"/>
</dbReference>
<comment type="caution">
    <text evidence="10">The sequence shown here is derived from an EMBL/GenBank/DDBJ whole genome shotgun (WGS) entry which is preliminary data.</text>
</comment>
<feature type="compositionally biased region" description="Low complexity" evidence="7">
    <location>
        <begin position="399"/>
        <end position="413"/>
    </location>
</feature>
<proteinExistence type="inferred from homology"/>
<organism evidence="10 11">
    <name type="scientific">Diatrype stigma</name>
    <dbReference type="NCBI Taxonomy" id="117547"/>
    <lineage>
        <taxon>Eukaryota</taxon>
        <taxon>Fungi</taxon>
        <taxon>Dikarya</taxon>
        <taxon>Ascomycota</taxon>
        <taxon>Pezizomycotina</taxon>
        <taxon>Sordariomycetes</taxon>
        <taxon>Xylariomycetidae</taxon>
        <taxon>Xylariales</taxon>
        <taxon>Diatrypaceae</taxon>
        <taxon>Diatrype</taxon>
    </lineage>
</organism>
<evidence type="ECO:0000256" key="6">
    <source>
        <dbReference type="RuleBase" id="RU363050"/>
    </source>
</evidence>
<dbReference type="GO" id="GO:0044732">
    <property type="term" value="C:mitotic spindle pole body"/>
    <property type="evidence" value="ECO:0007669"/>
    <property type="project" value="TreeGrafter"/>
</dbReference>
<dbReference type="GO" id="GO:0000922">
    <property type="term" value="C:spindle pole"/>
    <property type="evidence" value="ECO:0007669"/>
    <property type="project" value="InterPro"/>
</dbReference>
<feature type="region of interest" description="Disordered" evidence="7">
    <location>
        <begin position="567"/>
        <end position="603"/>
    </location>
</feature>
<keyword evidence="3 6" id="KW-0963">Cytoplasm</keyword>
<comment type="similarity">
    <text evidence="2 6">Belongs to the TUBGCP family.</text>
</comment>
<sequence>MLHEILLSLSGHQSPLLRNDFTQFKAQEVLSPPERELLKTAGHLSDLHCKLISHTAQISASHPSVICRAVSTAIKSIHLAAFQRKILEVEDGILRKDAALVGAYNIVPLTAVVGEFSGWTRRLEWLWELAQFMLGDGGRKAPPCRAAALIDRLRNELQTGYADIGETALSLVRVAETAWLKQISAWVLYGRIPVLGEGDFFIREDRDDERGYSIDPTLLPSFVTPHTASSMLFIGTSLNRVRAENSADPSSSDLANLSSPLQDLSSLTFPLSSPMFSRAITSIRLTLSRTTLQKLLPLSKVLEMLQLFRDFFLLGRGEFALALTQQADEKIRSRWKRADNLAYEKRDGLSTVVIKEGEVAAALSRTWAVLGSMQGEHAEEDEGLELARDLLRLELTTKPKAAASSSTPTATTKARSKSDAGQRVSDKLVATPFRNLLFSVPVVLTLQVPPPLDLFLSASDLETYTAINAYLLSIRRAHLRLTDLWKISSLRRHHLAPPRPPYSGTRGGMAKTRTLRERYAARASAMRGPWSTSSAAIFFLAETESYLQVEVVEGLWEHFHSWVSAGSGGGGATGGQDSSNTPSNETGTTTTTTRRQQHDPQTLASAHRRYLSALVRRLLLTRTGTGTTGAGAAVFAEPLHALLLHVDRLAALVGRLDGVWRALDLEADEGVVDAFSNLDAEERDVRNALRDAETRVKRAVEQAIGALRALSADPAFLAELEGEGEDGEEGEGGGEEYSGDARGGGEKDSAAANDKSRDEGGGNVSISQGEGEGGGRYRPRRIGGVDRLLMKLDFGVWFSNTDRRNDYDDGFVGDGF</sequence>
<dbReference type="GO" id="GO:0000930">
    <property type="term" value="C:gamma-tubulin complex"/>
    <property type="evidence" value="ECO:0007669"/>
    <property type="project" value="TreeGrafter"/>
</dbReference>
<dbReference type="GO" id="GO:0051225">
    <property type="term" value="P:spindle assembly"/>
    <property type="evidence" value="ECO:0007669"/>
    <property type="project" value="TreeGrafter"/>
</dbReference>
<feature type="compositionally biased region" description="Basic and acidic residues" evidence="7">
    <location>
        <begin position="743"/>
        <end position="760"/>
    </location>
</feature>
<accession>A0AAN9UTH1</accession>
<keyword evidence="4 6" id="KW-0493">Microtubule</keyword>
<dbReference type="InterPro" id="IPR041470">
    <property type="entry name" value="GCP_N"/>
</dbReference>
<dbReference type="GO" id="GO:0000278">
    <property type="term" value="P:mitotic cell cycle"/>
    <property type="evidence" value="ECO:0007669"/>
    <property type="project" value="TreeGrafter"/>
</dbReference>
<evidence type="ECO:0000256" key="2">
    <source>
        <dbReference type="ARBA" id="ARBA00010337"/>
    </source>
</evidence>
<evidence type="ECO:0000256" key="1">
    <source>
        <dbReference type="ARBA" id="ARBA00004267"/>
    </source>
</evidence>
<feature type="compositionally biased region" description="Polar residues" evidence="7">
    <location>
        <begin position="576"/>
        <end position="585"/>
    </location>
</feature>
<feature type="compositionally biased region" description="Acidic residues" evidence="7">
    <location>
        <begin position="722"/>
        <end position="738"/>
    </location>
</feature>
<dbReference type="GO" id="GO:0007020">
    <property type="term" value="P:microtubule nucleation"/>
    <property type="evidence" value="ECO:0007669"/>
    <property type="project" value="InterPro"/>
</dbReference>
<feature type="domain" description="Gamma tubulin complex component protein N-terminal" evidence="9">
    <location>
        <begin position="2"/>
        <end position="295"/>
    </location>
</feature>
<dbReference type="Gene3D" id="1.20.120.1900">
    <property type="entry name" value="Gamma-tubulin complex, C-terminal domain"/>
    <property type="match status" value="1"/>
</dbReference>
<dbReference type="InterPro" id="IPR040457">
    <property type="entry name" value="GCP_C"/>
</dbReference>
<dbReference type="PANTHER" id="PTHR19302:SF27">
    <property type="entry name" value="GAMMA-TUBULIN COMPLEX COMPONENT 4"/>
    <property type="match status" value="1"/>
</dbReference>
<evidence type="ECO:0000256" key="3">
    <source>
        <dbReference type="ARBA" id="ARBA00022490"/>
    </source>
</evidence>
<feature type="domain" description="Gamma tubulin complex component C-terminal" evidence="8">
    <location>
        <begin position="303"/>
        <end position="714"/>
    </location>
</feature>
<dbReference type="GO" id="GO:0031122">
    <property type="term" value="P:cytoplasmic microtubule organization"/>
    <property type="evidence" value="ECO:0007669"/>
    <property type="project" value="TreeGrafter"/>
</dbReference>